<protein>
    <recommendedName>
        <fullName evidence="4">L1 transposable element RRM domain-containing protein</fullName>
    </recommendedName>
</protein>
<sequence>MGKPNKSRSEREKTPNKKQSAAQSDIAPLFLKRKTDRLESKMAPVREMREEEADSNRELSEQESDTEEGIDLQAYISNLPSKADIKDMLREMTDTIKEEIQDIKKDMLTLAARTDDLENGISKCTSNQKTIYMHIQQQDSIIHDLQRQLEDQENRSRRSNIRVRGVPERIPNEEIRTVLLQIFNKILNRDPAAEIKIERAHRVQKPKIHLYSRAGLRHPGTLRGIETISNTSIQPCFPKNMVQVTIAAAKPTQQRGFTPVRLLWQITLTLPLFPSCIKSCNALVPYLTPSPVLQANNKYNKKQHITLNQQVKSLPRNG</sequence>
<keyword evidence="1" id="KW-0175">Coiled coil</keyword>
<proteinExistence type="predicted"/>
<evidence type="ECO:0000313" key="3">
    <source>
        <dbReference type="Ensembl" id="ENSXETP00000075928"/>
    </source>
</evidence>
<feature type="compositionally biased region" description="Basic and acidic residues" evidence="2">
    <location>
        <begin position="36"/>
        <end position="60"/>
    </location>
</feature>
<accession>A0A6I8R1R5</accession>
<dbReference type="Gene3D" id="3.30.70.1820">
    <property type="entry name" value="L1 transposable element, RRM domain"/>
    <property type="match status" value="1"/>
</dbReference>
<evidence type="ECO:0000256" key="1">
    <source>
        <dbReference type="SAM" id="Coils"/>
    </source>
</evidence>
<evidence type="ECO:0000256" key="2">
    <source>
        <dbReference type="SAM" id="MobiDB-lite"/>
    </source>
</evidence>
<dbReference type="InParanoid" id="A0A6I8R1R5"/>
<feature type="coiled-coil region" evidence="1">
    <location>
        <begin position="135"/>
        <end position="162"/>
    </location>
</feature>
<dbReference type="AlphaFoldDB" id="A0A6I8R1R5"/>
<organism evidence="3">
    <name type="scientific">Xenopus tropicalis</name>
    <name type="common">Western clawed frog</name>
    <name type="synonym">Silurana tropicalis</name>
    <dbReference type="NCBI Taxonomy" id="8364"/>
    <lineage>
        <taxon>Eukaryota</taxon>
        <taxon>Metazoa</taxon>
        <taxon>Chordata</taxon>
        <taxon>Craniata</taxon>
        <taxon>Vertebrata</taxon>
        <taxon>Euteleostomi</taxon>
        <taxon>Amphibia</taxon>
        <taxon>Batrachia</taxon>
        <taxon>Anura</taxon>
        <taxon>Pipoidea</taxon>
        <taxon>Pipidae</taxon>
        <taxon>Xenopodinae</taxon>
        <taxon>Xenopus</taxon>
        <taxon>Silurana</taxon>
    </lineage>
</organism>
<name>A0A6I8R1R5_XENTR</name>
<dbReference type="GeneTree" id="ENSGT01020000232836"/>
<reference evidence="3" key="2">
    <citation type="submission" date="2020-05" db="UniProtKB">
        <authorList>
            <consortium name="Ensembl"/>
        </authorList>
    </citation>
    <scope>IDENTIFICATION</scope>
</reference>
<feature type="region of interest" description="Disordered" evidence="2">
    <location>
        <begin position="1"/>
        <end position="71"/>
    </location>
</feature>
<dbReference type="Ensembl" id="ENSXETT00000083725">
    <property type="protein sequence ID" value="ENSXETP00000075928"/>
    <property type="gene ID" value="ENSXETG00000039051"/>
</dbReference>
<evidence type="ECO:0008006" key="4">
    <source>
        <dbReference type="Google" id="ProtNLM"/>
    </source>
</evidence>
<feature type="compositionally biased region" description="Acidic residues" evidence="2">
    <location>
        <begin position="61"/>
        <end position="70"/>
    </location>
</feature>
<reference evidence="3" key="1">
    <citation type="journal article" date="2010" name="Science">
        <title>The genome of the Western clawed frog Xenopus tropicalis.</title>
        <authorList>
            <person name="Hellsten U."/>
            <person name="Harland R.M."/>
            <person name="Gilchrist M.J."/>
            <person name="Hendrix D."/>
            <person name="Jurka J."/>
            <person name="Kapitonov V."/>
            <person name="Ovcharenko I."/>
            <person name="Putnam N.H."/>
            <person name="Shu S."/>
            <person name="Taher L."/>
            <person name="Blitz I.L."/>
            <person name="Blumberg B."/>
            <person name="Dichmann D.S."/>
            <person name="Dubchak I."/>
            <person name="Amaya E."/>
            <person name="Detter J.C."/>
            <person name="Fletcher R."/>
            <person name="Gerhard D.S."/>
            <person name="Goodstein D."/>
            <person name="Graves T."/>
            <person name="Grigoriev I.V."/>
            <person name="Grimwood J."/>
            <person name="Kawashima T."/>
            <person name="Lindquist E."/>
            <person name="Lucas S.M."/>
            <person name="Mead P.E."/>
            <person name="Mitros T."/>
            <person name="Ogino H."/>
            <person name="Ohta Y."/>
            <person name="Poliakov A.V."/>
            <person name="Pollet N."/>
            <person name="Robert J."/>
            <person name="Salamov A."/>
            <person name="Sater A.K."/>
            <person name="Schmutz J."/>
            <person name="Terry A."/>
            <person name="Vize P.D."/>
            <person name="Warren W.C."/>
            <person name="Wells D."/>
            <person name="Wills A."/>
            <person name="Wilson R.K."/>
            <person name="Zimmerman L.B."/>
            <person name="Zorn A.M."/>
            <person name="Grainger R."/>
            <person name="Grammer T."/>
            <person name="Khokha M.K."/>
            <person name="Richardson P.M."/>
            <person name="Rokhsar D.S."/>
        </authorList>
    </citation>
    <scope>NUCLEOTIDE SEQUENCE [LARGE SCALE GENOMIC DNA]</scope>
    <source>
        <strain evidence="3">Nigerian</strain>
    </source>
</reference>